<proteinExistence type="predicted"/>
<accession>A0A7Z6RBK3</accession>
<comment type="caution">
    <text evidence="1">The sequence shown here is derived from an EMBL/GenBank/DDBJ whole genome shotgun (WGS) entry which is preliminary data.</text>
</comment>
<name>A0A7Z6RBK3_STRAG</name>
<dbReference type="EMBL" id="QHGZ01000163">
    <property type="protein sequence ID" value="RDY80743.1"/>
    <property type="molecule type" value="Genomic_DNA"/>
</dbReference>
<dbReference type="Proteomes" id="UP000256718">
    <property type="component" value="Unassembled WGS sequence"/>
</dbReference>
<keyword evidence="1" id="KW-0560">Oxidoreductase</keyword>
<protein>
    <submittedName>
        <fullName evidence="1">D-mannonate oxidoreductase</fullName>
        <ecNumber evidence="1">1.1.1.131</ecNumber>
    </submittedName>
</protein>
<evidence type="ECO:0000313" key="2">
    <source>
        <dbReference type="Proteomes" id="UP000256718"/>
    </source>
</evidence>
<dbReference type="EC" id="1.1.1.131" evidence="1"/>
<reference evidence="1 2" key="1">
    <citation type="journal article" date="2018" name="Emerg. Microbes Infect.">
        <title>Phenotypic and molecular analysis of nontypeable Group B streptococci: identification of cps2a and hybrid cps2a/cps5 Group B streptococcal capsule gene clusters.</title>
        <authorList>
            <person name="Alhhazmi A."/>
            <person name="Tyrrell G.J."/>
        </authorList>
    </citation>
    <scope>NUCLEOTIDE SEQUENCE [LARGE SCALE GENOMIC DNA]</scope>
    <source>
        <strain evidence="1 2">PLGBS17</strain>
    </source>
</reference>
<dbReference type="AlphaFoldDB" id="A0A7Z6RBK3"/>
<sequence length="36" mass="3970">MYLAKSRILIEVSERDKMSKIITFTNKVVVITGAGG</sequence>
<dbReference type="GO" id="GO:0050090">
    <property type="term" value="F:mannuronate reductase activity"/>
    <property type="evidence" value="ECO:0007669"/>
    <property type="project" value="UniProtKB-EC"/>
</dbReference>
<gene>
    <name evidence="1" type="ORF">C4618_07385</name>
</gene>
<feature type="non-terminal residue" evidence="1">
    <location>
        <position position="36"/>
    </location>
</feature>
<organism evidence="1 2">
    <name type="scientific">Streptococcus agalactiae</name>
    <dbReference type="NCBI Taxonomy" id="1311"/>
    <lineage>
        <taxon>Bacteria</taxon>
        <taxon>Bacillati</taxon>
        <taxon>Bacillota</taxon>
        <taxon>Bacilli</taxon>
        <taxon>Lactobacillales</taxon>
        <taxon>Streptococcaceae</taxon>
        <taxon>Streptococcus</taxon>
    </lineage>
</organism>
<evidence type="ECO:0000313" key="1">
    <source>
        <dbReference type="EMBL" id="RDY80743.1"/>
    </source>
</evidence>